<dbReference type="InParanoid" id="A0A1B4XCF3"/>
<feature type="region of interest" description="Disordered" evidence="1">
    <location>
        <begin position="20"/>
        <end position="85"/>
    </location>
</feature>
<organism evidence="3 4">
    <name type="scientific">Sulfuricaulis limicola</name>
    <dbReference type="NCBI Taxonomy" id="1620215"/>
    <lineage>
        <taxon>Bacteria</taxon>
        <taxon>Pseudomonadati</taxon>
        <taxon>Pseudomonadota</taxon>
        <taxon>Gammaproteobacteria</taxon>
        <taxon>Acidiferrobacterales</taxon>
        <taxon>Acidiferrobacteraceae</taxon>
        <taxon>Sulfuricaulis</taxon>
    </lineage>
</organism>
<gene>
    <name evidence="3" type="ORF">SCL_0179</name>
</gene>
<dbReference type="OrthoDB" id="9835897at2"/>
<sequence>MRLIGCFCLLLMAGCAGVERAPPESSAPPPEMAATEPAKPGPADAAVARTEPPAAGIPAKLPAEPSVKKPDATPVPAKKATPPPLDLTALETRLKETKAIGVFTKITLKNQVDDLLEQFRAYYQGRAKTSLAELRRPYDGLVLKVLSLLQDGDPELAHAIVASREAIWGILADPNKFATL</sequence>
<dbReference type="EMBL" id="AP014879">
    <property type="protein sequence ID" value="BAV32503.1"/>
    <property type="molecule type" value="Genomic_DNA"/>
</dbReference>
<dbReference type="RefSeq" id="WP_148664938.1">
    <property type="nucleotide sequence ID" value="NZ_AP014879.1"/>
</dbReference>
<evidence type="ECO:0000256" key="2">
    <source>
        <dbReference type="SAM" id="SignalP"/>
    </source>
</evidence>
<dbReference type="Proteomes" id="UP000243180">
    <property type="component" value="Chromosome"/>
</dbReference>
<dbReference type="AlphaFoldDB" id="A0A1B4XCF3"/>
<accession>A0A1B4XCF3</accession>
<evidence type="ECO:0000256" key="1">
    <source>
        <dbReference type="SAM" id="MobiDB-lite"/>
    </source>
</evidence>
<keyword evidence="4" id="KW-1185">Reference proteome</keyword>
<proteinExistence type="predicted"/>
<feature type="signal peptide" evidence="2">
    <location>
        <begin position="1"/>
        <end position="21"/>
    </location>
</feature>
<keyword evidence="2" id="KW-0732">Signal</keyword>
<name>A0A1B4XCF3_9GAMM</name>
<dbReference type="KEGG" id="slim:SCL_0179"/>
<protein>
    <submittedName>
        <fullName evidence="3">Uncharacterized protein</fullName>
    </submittedName>
</protein>
<feature type="chain" id="PRO_5008572301" evidence="2">
    <location>
        <begin position="22"/>
        <end position="180"/>
    </location>
</feature>
<dbReference type="PROSITE" id="PS51257">
    <property type="entry name" value="PROKAR_LIPOPROTEIN"/>
    <property type="match status" value="1"/>
</dbReference>
<evidence type="ECO:0000313" key="4">
    <source>
        <dbReference type="Proteomes" id="UP000243180"/>
    </source>
</evidence>
<reference evidence="3 4" key="1">
    <citation type="submission" date="2015-05" db="EMBL/GenBank/DDBJ databases">
        <title>Complete genome sequence of a sulfur-oxidizing gammaproteobacterium strain HA5.</title>
        <authorList>
            <person name="Miura A."/>
            <person name="Kojima H."/>
            <person name="Fukui M."/>
        </authorList>
    </citation>
    <scope>NUCLEOTIDE SEQUENCE [LARGE SCALE GENOMIC DNA]</scope>
    <source>
        <strain evidence="3 4">HA5</strain>
    </source>
</reference>
<evidence type="ECO:0000313" key="3">
    <source>
        <dbReference type="EMBL" id="BAV32503.1"/>
    </source>
</evidence>